<sequence length="75" mass="8624">MDIKFDVLPEAENRIVYVRKVNPEDLPAEIREQTEGMERLYAVHNVDGEQLAIVQGRRTAFALARQHDLTPVNVH</sequence>
<dbReference type="Proteomes" id="UP001528040">
    <property type="component" value="Unassembled WGS sequence"/>
</dbReference>
<keyword evidence="2" id="KW-1185">Reference proteome</keyword>
<dbReference type="InterPro" id="IPR009531">
    <property type="entry name" value="DUF1150"/>
</dbReference>
<dbReference type="Pfam" id="PF06620">
    <property type="entry name" value="DUF1150"/>
    <property type="match status" value="1"/>
</dbReference>
<accession>A0ABT4VZF4</accession>
<proteinExistence type="predicted"/>
<protein>
    <submittedName>
        <fullName evidence="1">DUF1150 family protein</fullName>
    </submittedName>
</protein>
<dbReference type="EMBL" id="JAQIIO010000002">
    <property type="protein sequence ID" value="MDA5093646.1"/>
    <property type="molecule type" value="Genomic_DNA"/>
</dbReference>
<comment type="caution">
    <text evidence="1">The sequence shown here is derived from an EMBL/GenBank/DDBJ whole genome shotgun (WGS) entry which is preliminary data.</text>
</comment>
<gene>
    <name evidence="1" type="ORF">O2N63_06030</name>
</gene>
<evidence type="ECO:0000313" key="1">
    <source>
        <dbReference type="EMBL" id="MDA5093646.1"/>
    </source>
</evidence>
<organism evidence="1 2">
    <name type="scientific">Aliiroseovarius salicola</name>
    <dbReference type="NCBI Taxonomy" id="3009082"/>
    <lineage>
        <taxon>Bacteria</taxon>
        <taxon>Pseudomonadati</taxon>
        <taxon>Pseudomonadota</taxon>
        <taxon>Alphaproteobacteria</taxon>
        <taxon>Rhodobacterales</taxon>
        <taxon>Paracoccaceae</taxon>
        <taxon>Aliiroseovarius</taxon>
    </lineage>
</organism>
<evidence type="ECO:0000313" key="2">
    <source>
        <dbReference type="Proteomes" id="UP001528040"/>
    </source>
</evidence>
<reference evidence="1 2" key="1">
    <citation type="submission" date="2023-01" db="EMBL/GenBank/DDBJ databases">
        <authorList>
            <person name="Yoon J.-W."/>
        </authorList>
    </citation>
    <scope>NUCLEOTIDE SEQUENCE [LARGE SCALE GENOMIC DNA]</scope>
    <source>
        <strain evidence="1 2">KMU-50</strain>
    </source>
</reference>
<name>A0ABT4VZF4_9RHOB</name>
<dbReference type="RefSeq" id="WP_271053328.1">
    <property type="nucleotide sequence ID" value="NZ_JAQIIO010000002.1"/>
</dbReference>